<gene>
    <name evidence="1" type="ordered locus">P700755_002790</name>
</gene>
<dbReference type="AlphaFoldDB" id="K4IKA4"/>
<protein>
    <submittedName>
        <fullName evidence="1">Uncharacterized protein</fullName>
    </submittedName>
</protein>
<evidence type="ECO:0000313" key="2">
    <source>
        <dbReference type="Proteomes" id="UP000008514"/>
    </source>
</evidence>
<reference evidence="1" key="2">
    <citation type="submission" date="2012-09" db="EMBL/GenBank/DDBJ databases">
        <title>The complete sequence of Psychroflexus torquis an extreme psychrophile from sea-ice that is stimulated by light.</title>
        <authorList>
            <person name="Feng S."/>
            <person name="Powell S.M."/>
            <person name="Bowman J.P."/>
        </authorList>
    </citation>
    <scope>NUCLEOTIDE SEQUENCE [LARGE SCALE GENOMIC DNA]</scope>
    <source>
        <strain evidence="1">ATCC 700755</strain>
    </source>
</reference>
<dbReference type="HOGENOM" id="CLU_2466750_0_0_10"/>
<dbReference type="Proteomes" id="UP000008514">
    <property type="component" value="Chromosome"/>
</dbReference>
<proteinExistence type="predicted"/>
<reference evidence="1" key="1">
    <citation type="submission" date="2006-03" db="EMBL/GenBank/DDBJ databases">
        <authorList>
            <person name="Bowman J."/>
            <person name="Ferriera S."/>
            <person name="Johnson J."/>
            <person name="Kravitz S."/>
            <person name="Halpern A."/>
            <person name="Remington K."/>
            <person name="Beeson K."/>
            <person name="Tran B."/>
            <person name="Rogers Y.-H."/>
            <person name="Friedman R."/>
            <person name="Venter J.C."/>
        </authorList>
    </citation>
    <scope>NUCLEOTIDE SEQUENCE [LARGE SCALE GENOMIC DNA]</scope>
    <source>
        <strain evidence="1">ATCC 700755</strain>
    </source>
</reference>
<dbReference type="KEGG" id="ptq:P700755_002790"/>
<dbReference type="EMBL" id="CP003879">
    <property type="protein sequence ID" value="AFU69516.1"/>
    <property type="molecule type" value="Genomic_DNA"/>
</dbReference>
<accession>K4IKA4</accession>
<keyword evidence="2" id="KW-1185">Reference proteome</keyword>
<dbReference type="STRING" id="313595.P700755_002790"/>
<evidence type="ECO:0000313" key="1">
    <source>
        <dbReference type="EMBL" id="AFU69516.1"/>
    </source>
</evidence>
<sequence>MNSFCAVTINFCKNKEVIVFISFLASSFLQNASNNCILNNSSKSLDVSCIISLPDFFIAIPVSSSMDMTFGKLTLINYLENGTVITQV</sequence>
<name>K4IKA4_PSYTT</name>
<organism evidence="1 2">
    <name type="scientific">Psychroflexus torquis (strain ATCC 700755 / CIP 106069 / ACAM 623)</name>
    <dbReference type="NCBI Taxonomy" id="313595"/>
    <lineage>
        <taxon>Bacteria</taxon>
        <taxon>Pseudomonadati</taxon>
        <taxon>Bacteroidota</taxon>
        <taxon>Flavobacteriia</taxon>
        <taxon>Flavobacteriales</taxon>
        <taxon>Flavobacteriaceae</taxon>
        <taxon>Psychroflexus</taxon>
    </lineage>
</organism>